<dbReference type="Proteomes" id="UP000054477">
    <property type="component" value="Unassembled WGS sequence"/>
</dbReference>
<dbReference type="HOGENOM" id="CLU_1886078_0_0_1"/>
<keyword evidence="2" id="KW-1185">Reference proteome</keyword>
<name>A0A0C9X088_9AGAR</name>
<accession>A0A0C9X088</accession>
<evidence type="ECO:0000313" key="2">
    <source>
        <dbReference type="Proteomes" id="UP000054477"/>
    </source>
</evidence>
<protein>
    <submittedName>
        <fullName evidence="1">Uncharacterized protein</fullName>
    </submittedName>
</protein>
<evidence type="ECO:0000313" key="1">
    <source>
        <dbReference type="EMBL" id="KIJ98530.1"/>
    </source>
</evidence>
<gene>
    <name evidence="1" type="ORF">K443DRAFT_207313</name>
</gene>
<dbReference type="AlphaFoldDB" id="A0A0C9X088"/>
<sequence>MTLLNSYLFNCWRFCGVDRDSNKRIYVIAWYLVAPLFTSHQHVVPIPPQFPWLLPFFSLGLSCTLLCRLSFICGLYFTLPWVTLQLFLPSRLLHSLFLRPSHPSFLLKFYLISTSIPPSGICSFCNFQVTTPVYD</sequence>
<reference evidence="1 2" key="1">
    <citation type="submission" date="2014-04" db="EMBL/GenBank/DDBJ databases">
        <authorList>
            <consortium name="DOE Joint Genome Institute"/>
            <person name="Kuo A."/>
            <person name="Kohler A."/>
            <person name="Nagy L.G."/>
            <person name="Floudas D."/>
            <person name="Copeland A."/>
            <person name="Barry K.W."/>
            <person name="Cichocki N."/>
            <person name="Veneault-Fourrey C."/>
            <person name="LaButti K."/>
            <person name="Lindquist E.A."/>
            <person name="Lipzen A."/>
            <person name="Lundell T."/>
            <person name="Morin E."/>
            <person name="Murat C."/>
            <person name="Sun H."/>
            <person name="Tunlid A."/>
            <person name="Henrissat B."/>
            <person name="Grigoriev I.V."/>
            <person name="Hibbett D.S."/>
            <person name="Martin F."/>
            <person name="Nordberg H.P."/>
            <person name="Cantor M.N."/>
            <person name="Hua S.X."/>
        </authorList>
    </citation>
    <scope>NUCLEOTIDE SEQUENCE [LARGE SCALE GENOMIC DNA]</scope>
    <source>
        <strain evidence="1 2">LaAM-08-1</strain>
    </source>
</reference>
<dbReference type="EMBL" id="KN838667">
    <property type="protein sequence ID" value="KIJ98530.1"/>
    <property type="molecule type" value="Genomic_DNA"/>
</dbReference>
<reference evidence="2" key="2">
    <citation type="submission" date="2015-01" db="EMBL/GenBank/DDBJ databases">
        <title>Evolutionary Origins and Diversification of the Mycorrhizal Mutualists.</title>
        <authorList>
            <consortium name="DOE Joint Genome Institute"/>
            <consortium name="Mycorrhizal Genomics Consortium"/>
            <person name="Kohler A."/>
            <person name="Kuo A."/>
            <person name="Nagy L.G."/>
            <person name="Floudas D."/>
            <person name="Copeland A."/>
            <person name="Barry K.W."/>
            <person name="Cichocki N."/>
            <person name="Veneault-Fourrey C."/>
            <person name="LaButti K."/>
            <person name="Lindquist E.A."/>
            <person name="Lipzen A."/>
            <person name="Lundell T."/>
            <person name="Morin E."/>
            <person name="Murat C."/>
            <person name="Riley R."/>
            <person name="Ohm R."/>
            <person name="Sun H."/>
            <person name="Tunlid A."/>
            <person name="Henrissat B."/>
            <person name="Grigoriev I.V."/>
            <person name="Hibbett D.S."/>
            <person name="Martin F."/>
        </authorList>
    </citation>
    <scope>NUCLEOTIDE SEQUENCE [LARGE SCALE GENOMIC DNA]</scope>
    <source>
        <strain evidence="2">LaAM-08-1</strain>
    </source>
</reference>
<proteinExistence type="predicted"/>
<organism evidence="1 2">
    <name type="scientific">Laccaria amethystina LaAM-08-1</name>
    <dbReference type="NCBI Taxonomy" id="1095629"/>
    <lineage>
        <taxon>Eukaryota</taxon>
        <taxon>Fungi</taxon>
        <taxon>Dikarya</taxon>
        <taxon>Basidiomycota</taxon>
        <taxon>Agaricomycotina</taxon>
        <taxon>Agaricomycetes</taxon>
        <taxon>Agaricomycetidae</taxon>
        <taxon>Agaricales</taxon>
        <taxon>Agaricineae</taxon>
        <taxon>Hydnangiaceae</taxon>
        <taxon>Laccaria</taxon>
    </lineage>
</organism>